<proteinExistence type="predicted"/>
<dbReference type="EMBL" id="PP711852">
    <property type="protein sequence ID" value="XBH23766.1"/>
    <property type="molecule type" value="Genomic_DNA"/>
</dbReference>
<name>A0AAU7E2G8_9POXV</name>
<evidence type="ECO:0000313" key="1">
    <source>
        <dbReference type="EMBL" id="XBH23766.1"/>
    </source>
</evidence>
<accession>A0AAU7E2G8</accession>
<reference evidence="1" key="2">
    <citation type="submission" date="2024-02" db="EMBL/GenBank/DDBJ databases">
        <authorList>
            <person name="Hu B."/>
        </authorList>
    </citation>
    <scope>NUCLEOTIDE SEQUENCE</scope>
    <source>
        <strain evidence="1">1A/Uganda/UGR70/2019</strain>
    </source>
</reference>
<sequence>MSAPPVVVARTGLASATHGTVARRLLGLVQFCGLCGDDFCAVATCGGLVFSGATCSVCVDASGFGAKGVVAVLCLQNRDAAQTLLAVAANGGARHSAALCRDDVLVAPEGTRLHFGGTRGAEHVSAYFVVKFRPQACPEPARACFAVSAPAVETSYDGARKTEILSILGELAK</sequence>
<organism evidence="1">
    <name type="scientific">Rousettus bat poxvirus</name>
    <dbReference type="NCBI Taxonomy" id="3141933"/>
    <lineage>
        <taxon>Viruses</taxon>
        <taxon>Varidnaviria</taxon>
        <taxon>Bamfordvirae</taxon>
        <taxon>Nucleocytoviricota</taxon>
        <taxon>Pokkesviricetes</taxon>
        <taxon>Chitovirales</taxon>
        <taxon>Poxviridae</taxon>
    </lineage>
</organism>
<reference evidence="1" key="1">
    <citation type="journal article" date="2024" name="Microbiome">
        <title>Substantial viral diversity in bats and rodents from East Africa: insights into evolution, recombination, and cocirculation.</title>
        <authorList>
            <person name="Wang D."/>
            <person name="Yang X."/>
            <person name="Ren Z."/>
            <person name="Hu B."/>
            <person name="Zhao H."/>
            <person name="Yang K."/>
            <person name="Shi P."/>
            <person name="Zhang Z."/>
            <person name="Feng Q."/>
            <person name="Nawenja C.V."/>
            <person name="Obanda V."/>
            <person name="Robert K."/>
            <person name="Nalikka B."/>
            <person name="Waruhiu C.N."/>
            <person name="Ochola G.O."/>
            <person name="Onyuok S.O."/>
            <person name="Ochieng H."/>
            <person name="Li B."/>
            <person name="Zhu Y."/>
            <person name="Si H."/>
            <person name="Yin J."/>
            <person name="Kristiansen K."/>
            <person name="Jin X."/>
            <person name="Xu X."/>
            <person name="Xiao M."/>
            <person name="Agwanda B."/>
            <person name="Ommeh S."/>
            <person name="Li J."/>
            <person name="Shi Z.L."/>
        </authorList>
    </citation>
    <scope>NUCLEOTIDE SEQUENCE</scope>
    <source>
        <strain evidence="1">1A/Uganda/UGR70/2019</strain>
    </source>
</reference>
<protein>
    <submittedName>
        <fullName evidence="1">Pox protein</fullName>
    </submittedName>
</protein>